<dbReference type="GO" id="GO:0015740">
    <property type="term" value="P:C4-dicarboxylate transport"/>
    <property type="evidence" value="ECO:0007669"/>
    <property type="project" value="TreeGrafter"/>
</dbReference>
<dbReference type="InterPro" id="IPR055348">
    <property type="entry name" value="DctQ"/>
</dbReference>
<comment type="subcellular location">
    <subcellularLocation>
        <location evidence="1 9">Cell inner membrane</location>
        <topology evidence="1 9">Multi-pass membrane protein</topology>
    </subcellularLocation>
</comment>
<evidence type="ECO:0000256" key="2">
    <source>
        <dbReference type="ARBA" id="ARBA00022448"/>
    </source>
</evidence>
<protein>
    <recommendedName>
        <fullName evidence="9">TRAP transporter small permease protein</fullName>
    </recommendedName>
</protein>
<keyword evidence="4 9" id="KW-0997">Cell inner membrane</keyword>
<evidence type="ECO:0000313" key="12">
    <source>
        <dbReference type="Proteomes" id="UP000294692"/>
    </source>
</evidence>
<keyword evidence="7 9" id="KW-0472">Membrane</keyword>
<evidence type="ECO:0000259" key="10">
    <source>
        <dbReference type="Pfam" id="PF04290"/>
    </source>
</evidence>
<sequence length="180" mass="19820">MERMLIRGIAIALPLMILVNATGRAARTPIYWMDELAILLMVWMAMIGMSLTLKTRDAVSVTMLVDMMPPRAMKAMKILTDILVLAFGIIVLVLSYRWFDPLALIRAGFDLHAFSGDTFNFIYEDTTNTLGIRKFWFWLVIPLTALTTSVHGMSNLIHTLGTPASSIADATAPAAAGTEA</sequence>
<evidence type="ECO:0000256" key="1">
    <source>
        <dbReference type="ARBA" id="ARBA00004429"/>
    </source>
</evidence>
<evidence type="ECO:0000256" key="7">
    <source>
        <dbReference type="ARBA" id="ARBA00023136"/>
    </source>
</evidence>
<feature type="transmembrane region" description="Helical" evidence="9">
    <location>
        <begin position="78"/>
        <end position="99"/>
    </location>
</feature>
<proteinExistence type="inferred from homology"/>
<evidence type="ECO:0000256" key="5">
    <source>
        <dbReference type="ARBA" id="ARBA00022692"/>
    </source>
</evidence>
<keyword evidence="3" id="KW-1003">Cell membrane</keyword>
<dbReference type="GO" id="GO:0005886">
    <property type="term" value="C:plasma membrane"/>
    <property type="evidence" value="ECO:0007669"/>
    <property type="project" value="UniProtKB-SubCell"/>
</dbReference>
<dbReference type="PANTHER" id="PTHR35011">
    <property type="entry name" value="2,3-DIKETO-L-GULONATE TRAP TRANSPORTER SMALL PERMEASE PROTEIN YIAM"/>
    <property type="match status" value="1"/>
</dbReference>
<dbReference type="GO" id="GO:0022857">
    <property type="term" value="F:transmembrane transporter activity"/>
    <property type="evidence" value="ECO:0007669"/>
    <property type="project" value="UniProtKB-UniRule"/>
</dbReference>
<evidence type="ECO:0000256" key="6">
    <source>
        <dbReference type="ARBA" id="ARBA00022989"/>
    </source>
</evidence>
<evidence type="ECO:0000256" key="4">
    <source>
        <dbReference type="ARBA" id="ARBA00022519"/>
    </source>
</evidence>
<dbReference type="Pfam" id="PF04290">
    <property type="entry name" value="DctQ"/>
    <property type="match status" value="1"/>
</dbReference>
<comment type="subunit">
    <text evidence="9">The complex comprises the extracytoplasmic solute receptor protein and the two transmembrane proteins.</text>
</comment>
<comment type="function">
    <text evidence="9">Part of the tripartite ATP-independent periplasmic (TRAP) transport system.</text>
</comment>
<comment type="caution">
    <text evidence="9">Lacks conserved residue(s) required for the propagation of feature annotation.</text>
</comment>
<keyword evidence="6 9" id="KW-1133">Transmembrane helix</keyword>
<gene>
    <name evidence="11" type="ORF">EV686_103293</name>
</gene>
<dbReference type="InterPro" id="IPR007387">
    <property type="entry name" value="TRAP_DctQ"/>
</dbReference>
<dbReference type="AlphaFoldDB" id="A0A4R3V9N5"/>
<evidence type="ECO:0000256" key="8">
    <source>
        <dbReference type="ARBA" id="ARBA00038436"/>
    </source>
</evidence>
<dbReference type="PANTHER" id="PTHR35011:SF2">
    <property type="entry name" value="2,3-DIKETO-L-GULONATE TRAP TRANSPORTER SMALL PERMEASE PROTEIN YIAM"/>
    <property type="match status" value="1"/>
</dbReference>
<keyword evidence="5 9" id="KW-0812">Transmembrane</keyword>
<feature type="transmembrane region" description="Helical" evidence="9">
    <location>
        <begin position="135"/>
        <end position="157"/>
    </location>
</feature>
<reference evidence="11 12" key="1">
    <citation type="submission" date="2019-03" db="EMBL/GenBank/DDBJ databases">
        <title>Genomic Encyclopedia of Type Strains, Phase IV (KMG-IV): sequencing the most valuable type-strain genomes for metagenomic binning, comparative biology and taxonomic classification.</title>
        <authorList>
            <person name="Goeker M."/>
        </authorList>
    </citation>
    <scope>NUCLEOTIDE SEQUENCE [LARGE SCALE GENOMIC DNA]</scope>
    <source>
        <strain evidence="11 12">DSM 100048</strain>
    </source>
</reference>
<name>A0A4R3V9N5_9BURK</name>
<dbReference type="EMBL" id="SMBX01000003">
    <property type="protein sequence ID" value="TCV00711.1"/>
    <property type="molecule type" value="Genomic_DNA"/>
</dbReference>
<feature type="transmembrane region" description="Helical" evidence="9">
    <location>
        <begin position="35"/>
        <end position="53"/>
    </location>
</feature>
<keyword evidence="12" id="KW-1185">Reference proteome</keyword>
<evidence type="ECO:0000313" key="11">
    <source>
        <dbReference type="EMBL" id="TCV00711.1"/>
    </source>
</evidence>
<evidence type="ECO:0000256" key="9">
    <source>
        <dbReference type="RuleBase" id="RU369079"/>
    </source>
</evidence>
<keyword evidence="2 9" id="KW-0813">Transport</keyword>
<organism evidence="11 12">
    <name type="scientific">Paracandidimonas soli</name>
    <dbReference type="NCBI Taxonomy" id="1917182"/>
    <lineage>
        <taxon>Bacteria</taxon>
        <taxon>Pseudomonadati</taxon>
        <taxon>Pseudomonadota</taxon>
        <taxon>Betaproteobacteria</taxon>
        <taxon>Burkholderiales</taxon>
        <taxon>Alcaligenaceae</taxon>
        <taxon>Paracandidimonas</taxon>
    </lineage>
</organism>
<comment type="caution">
    <text evidence="11">The sequence shown here is derived from an EMBL/GenBank/DDBJ whole genome shotgun (WGS) entry which is preliminary data.</text>
</comment>
<evidence type="ECO:0000256" key="3">
    <source>
        <dbReference type="ARBA" id="ARBA00022475"/>
    </source>
</evidence>
<dbReference type="Proteomes" id="UP000294692">
    <property type="component" value="Unassembled WGS sequence"/>
</dbReference>
<feature type="domain" description="Tripartite ATP-independent periplasmic transporters DctQ component" evidence="10">
    <location>
        <begin position="15"/>
        <end position="159"/>
    </location>
</feature>
<comment type="similarity">
    <text evidence="8 9">Belongs to the TRAP transporter small permease family.</text>
</comment>
<accession>A0A4R3V9N5</accession>